<evidence type="ECO:0000313" key="1">
    <source>
        <dbReference type="EMBL" id="OWF49739.1"/>
    </source>
</evidence>
<dbReference type="OrthoDB" id="6120662at2759"/>
<organism evidence="1 2">
    <name type="scientific">Mizuhopecten yessoensis</name>
    <name type="common">Japanese scallop</name>
    <name type="synonym">Patinopecten yessoensis</name>
    <dbReference type="NCBI Taxonomy" id="6573"/>
    <lineage>
        <taxon>Eukaryota</taxon>
        <taxon>Metazoa</taxon>
        <taxon>Spiralia</taxon>
        <taxon>Lophotrochozoa</taxon>
        <taxon>Mollusca</taxon>
        <taxon>Bivalvia</taxon>
        <taxon>Autobranchia</taxon>
        <taxon>Pteriomorphia</taxon>
        <taxon>Pectinida</taxon>
        <taxon>Pectinoidea</taxon>
        <taxon>Pectinidae</taxon>
        <taxon>Mizuhopecten</taxon>
    </lineage>
</organism>
<protein>
    <submittedName>
        <fullName evidence="1">Uncharacterized protein</fullName>
    </submittedName>
</protein>
<keyword evidence="2" id="KW-1185">Reference proteome</keyword>
<reference evidence="1 2" key="1">
    <citation type="journal article" date="2017" name="Nat. Ecol. Evol.">
        <title>Scallop genome provides insights into evolution of bilaterian karyotype and development.</title>
        <authorList>
            <person name="Wang S."/>
            <person name="Zhang J."/>
            <person name="Jiao W."/>
            <person name="Li J."/>
            <person name="Xun X."/>
            <person name="Sun Y."/>
            <person name="Guo X."/>
            <person name="Huan P."/>
            <person name="Dong B."/>
            <person name="Zhang L."/>
            <person name="Hu X."/>
            <person name="Sun X."/>
            <person name="Wang J."/>
            <person name="Zhao C."/>
            <person name="Wang Y."/>
            <person name="Wang D."/>
            <person name="Huang X."/>
            <person name="Wang R."/>
            <person name="Lv J."/>
            <person name="Li Y."/>
            <person name="Zhang Z."/>
            <person name="Liu B."/>
            <person name="Lu W."/>
            <person name="Hui Y."/>
            <person name="Liang J."/>
            <person name="Zhou Z."/>
            <person name="Hou R."/>
            <person name="Li X."/>
            <person name="Liu Y."/>
            <person name="Li H."/>
            <person name="Ning X."/>
            <person name="Lin Y."/>
            <person name="Zhao L."/>
            <person name="Xing Q."/>
            <person name="Dou J."/>
            <person name="Li Y."/>
            <person name="Mao J."/>
            <person name="Guo H."/>
            <person name="Dou H."/>
            <person name="Li T."/>
            <person name="Mu C."/>
            <person name="Jiang W."/>
            <person name="Fu Q."/>
            <person name="Fu X."/>
            <person name="Miao Y."/>
            <person name="Liu J."/>
            <person name="Yu Q."/>
            <person name="Li R."/>
            <person name="Liao H."/>
            <person name="Li X."/>
            <person name="Kong Y."/>
            <person name="Jiang Z."/>
            <person name="Chourrout D."/>
            <person name="Li R."/>
            <person name="Bao Z."/>
        </authorList>
    </citation>
    <scope>NUCLEOTIDE SEQUENCE [LARGE SCALE GENOMIC DNA]</scope>
    <source>
        <strain evidence="1 2">PY_sf001</strain>
    </source>
</reference>
<dbReference type="EMBL" id="NEDP02002967">
    <property type="protein sequence ID" value="OWF49739.1"/>
    <property type="molecule type" value="Genomic_DNA"/>
</dbReference>
<dbReference type="Gene3D" id="1.25.40.20">
    <property type="entry name" value="Ankyrin repeat-containing domain"/>
    <property type="match status" value="1"/>
</dbReference>
<dbReference type="AlphaFoldDB" id="A0A210QLX5"/>
<proteinExistence type="predicted"/>
<dbReference type="Proteomes" id="UP000242188">
    <property type="component" value="Unassembled WGS sequence"/>
</dbReference>
<name>A0A210QLX5_MIZYE</name>
<accession>A0A210QLX5</accession>
<dbReference type="InterPro" id="IPR036770">
    <property type="entry name" value="Ankyrin_rpt-contain_sf"/>
</dbReference>
<dbReference type="SUPFAM" id="SSF48403">
    <property type="entry name" value="Ankyrin repeat"/>
    <property type="match status" value="1"/>
</dbReference>
<comment type="caution">
    <text evidence="1">The sequence shown here is derived from an EMBL/GenBank/DDBJ whole genome shotgun (WGS) entry which is preliminary data.</text>
</comment>
<sequence>MRQKEMHFKIVGVIEQQDVSLLTSLINGGVNLDAVILYAKTSLTYALELGHGDIACRLIRAGCDVEKSVESTMALKPIHFAILRKCINVLKELLAHRVNVNGKTPGKPPLHIILVSLDMKLSSIFYF</sequence>
<gene>
    <name evidence="1" type="ORF">KP79_PYT23862</name>
</gene>
<evidence type="ECO:0000313" key="2">
    <source>
        <dbReference type="Proteomes" id="UP000242188"/>
    </source>
</evidence>